<dbReference type="InterPro" id="IPR000805">
    <property type="entry name" value="Glyco_hydro_26"/>
</dbReference>
<dbReference type="Pfam" id="PF02156">
    <property type="entry name" value="Glyco_hydro_26"/>
    <property type="match status" value="1"/>
</dbReference>
<organism evidence="6 7">
    <name type="scientific">Algoriphagus aquatilis</name>
    <dbReference type="NCBI Taxonomy" id="490186"/>
    <lineage>
        <taxon>Bacteria</taxon>
        <taxon>Pseudomonadati</taxon>
        <taxon>Bacteroidota</taxon>
        <taxon>Cytophagia</taxon>
        <taxon>Cytophagales</taxon>
        <taxon>Cyclobacteriaceae</taxon>
        <taxon>Algoriphagus</taxon>
    </lineage>
</organism>
<dbReference type="Gene3D" id="3.20.20.80">
    <property type="entry name" value="Glycosidases"/>
    <property type="match status" value="1"/>
</dbReference>
<keyword evidence="7" id="KW-1185">Reference proteome</keyword>
<dbReference type="PANTHER" id="PTHR40079:SF4">
    <property type="entry name" value="GH26 DOMAIN-CONTAINING PROTEIN-RELATED"/>
    <property type="match status" value="1"/>
</dbReference>
<dbReference type="Proteomes" id="UP001596163">
    <property type="component" value="Unassembled WGS sequence"/>
</dbReference>
<proteinExistence type="inferred from homology"/>
<comment type="caution">
    <text evidence="6">The sequence shown here is derived from an EMBL/GenBank/DDBJ whole genome shotgun (WGS) entry which is preliminary data.</text>
</comment>
<evidence type="ECO:0000256" key="4">
    <source>
        <dbReference type="PROSITE-ProRule" id="PRU01100"/>
    </source>
</evidence>
<dbReference type="SUPFAM" id="SSF51445">
    <property type="entry name" value="(Trans)glycosidases"/>
    <property type="match status" value="1"/>
</dbReference>
<dbReference type="GO" id="GO:0016787">
    <property type="term" value="F:hydrolase activity"/>
    <property type="evidence" value="ECO:0007669"/>
    <property type="project" value="UniProtKB-KW"/>
</dbReference>
<name>A0ABW0BW99_9BACT</name>
<reference evidence="7" key="1">
    <citation type="journal article" date="2019" name="Int. J. Syst. Evol. Microbiol.">
        <title>The Global Catalogue of Microorganisms (GCM) 10K type strain sequencing project: providing services to taxonomists for standard genome sequencing and annotation.</title>
        <authorList>
            <consortium name="The Broad Institute Genomics Platform"/>
            <consortium name="The Broad Institute Genome Sequencing Center for Infectious Disease"/>
            <person name="Wu L."/>
            <person name="Ma J."/>
        </authorList>
    </citation>
    <scope>NUCLEOTIDE SEQUENCE [LARGE SCALE GENOMIC DNA]</scope>
    <source>
        <strain evidence="7">CGMCC 1.7030</strain>
    </source>
</reference>
<evidence type="ECO:0000313" key="6">
    <source>
        <dbReference type="EMBL" id="MFC5191335.1"/>
    </source>
</evidence>
<feature type="active site" description="Proton donor" evidence="4">
    <location>
        <position position="208"/>
    </location>
</feature>
<evidence type="ECO:0000256" key="1">
    <source>
        <dbReference type="ARBA" id="ARBA00007754"/>
    </source>
</evidence>
<dbReference type="InterPro" id="IPR017853">
    <property type="entry name" value="GH"/>
</dbReference>
<keyword evidence="3 4" id="KW-0326">Glycosidase</keyword>
<comment type="similarity">
    <text evidence="1 4">Belongs to the glycosyl hydrolase 26 family.</text>
</comment>
<evidence type="ECO:0000259" key="5">
    <source>
        <dbReference type="PROSITE" id="PS51764"/>
    </source>
</evidence>
<evidence type="ECO:0000256" key="2">
    <source>
        <dbReference type="ARBA" id="ARBA00022801"/>
    </source>
</evidence>
<feature type="domain" description="GH26" evidence="5">
    <location>
        <begin position="65"/>
        <end position="374"/>
    </location>
</feature>
<dbReference type="RefSeq" id="WP_377913275.1">
    <property type="nucleotide sequence ID" value="NZ_JBHSKS010000003.1"/>
</dbReference>
<dbReference type="PANTHER" id="PTHR40079">
    <property type="entry name" value="MANNAN ENDO-1,4-BETA-MANNOSIDASE E-RELATED"/>
    <property type="match status" value="1"/>
</dbReference>
<dbReference type="EMBL" id="JBHSKS010000003">
    <property type="protein sequence ID" value="MFC5191335.1"/>
    <property type="molecule type" value="Genomic_DNA"/>
</dbReference>
<protein>
    <submittedName>
        <fullName evidence="6">Glycoside hydrolase family 26 protein</fullName>
    </submittedName>
</protein>
<accession>A0ABW0BW99</accession>
<evidence type="ECO:0000313" key="7">
    <source>
        <dbReference type="Proteomes" id="UP001596163"/>
    </source>
</evidence>
<feature type="active site" description="Nucleophile" evidence="4">
    <location>
        <position position="313"/>
    </location>
</feature>
<gene>
    <name evidence="6" type="ORF">ACFPIK_06120</name>
</gene>
<keyword evidence="2 4" id="KW-0378">Hydrolase</keyword>
<sequence length="383" mass="43927">MKKILTRFSVVFTAIVLGLTLVYLLAFLGDKSSGPAENFLKSLNQSVFEWEEEYILKNKSQTRAQRLEWLSASLRNKDSLQQLDQFLLGAYDNQVDISFQPIIDLEDSLRTTFSLLHIYTAWGSKKEQRFPIEKVRTIAALGSIPMITWEPWLNDFTGGENEGIAANQDPNKGGLKRIIEGKYDAYLSQWAEDAKNSGVTIFLRLGHEMNDPYRYPWGPQNNRPEDFIAAWKHVVSLFRSAKAENVIWVWAPHLAYGELNSFYPGSEWVDWISTGTLNYGTVAPWSQWWSFEDIFGKHYPELSLYKKPILIAEFGSLAVGGNRANWYAQALRNFKTNYPLVKSLIIFHHGNDNSTTYQSLDWKISSDPVVLDSIRPLIQLIQK</sequence>
<dbReference type="InterPro" id="IPR022790">
    <property type="entry name" value="GH26_dom"/>
</dbReference>
<evidence type="ECO:0000256" key="3">
    <source>
        <dbReference type="ARBA" id="ARBA00023295"/>
    </source>
</evidence>
<dbReference type="PROSITE" id="PS51764">
    <property type="entry name" value="GH26"/>
    <property type="match status" value="1"/>
</dbReference>